<evidence type="ECO:0000313" key="3">
    <source>
        <dbReference type="Proteomes" id="UP000546642"/>
    </source>
</evidence>
<organism evidence="2 3">
    <name type="scientific">Nocardiopsis mwathae</name>
    <dbReference type="NCBI Taxonomy" id="1472723"/>
    <lineage>
        <taxon>Bacteria</taxon>
        <taxon>Bacillati</taxon>
        <taxon>Actinomycetota</taxon>
        <taxon>Actinomycetes</taxon>
        <taxon>Streptosporangiales</taxon>
        <taxon>Nocardiopsidaceae</taxon>
        <taxon>Nocardiopsis</taxon>
    </lineage>
</organism>
<dbReference type="AlphaFoldDB" id="A0A7W9YPE3"/>
<accession>A0A7W9YPE3</accession>
<proteinExistence type="predicted"/>
<comment type="caution">
    <text evidence="2">The sequence shown here is derived from an EMBL/GenBank/DDBJ whole genome shotgun (WGS) entry which is preliminary data.</text>
</comment>
<sequence>MQTERYARAVIEATLHPNSDVDREIEVRSRRQELPHRPDRPELRLIVSEGAVRQEVGAPAVMEEQIQRLIELAGEPGIAIQLLPFSAGAHVAMTLPAFIVIRVAQHGLATVYAESRASSLFLTNREDLDEYTSLFSKLRGAALDEGRPTRRLLEDVLQIHGSRKD</sequence>
<gene>
    <name evidence="2" type="ORF">HNR23_004851</name>
</gene>
<dbReference type="Proteomes" id="UP000546642">
    <property type="component" value="Unassembled WGS sequence"/>
</dbReference>
<name>A0A7W9YPE3_9ACTN</name>
<evidence type="ECO:0000259" key="1">
    <source>
        <dbReference type="Pfam" id="PF19054"/>
    </source>
</evidence>
<protein>
    <recommendedName>
        <fullName evidence="1">DUF5753 domain-containing protein</fullName>
    </recommendedName>
</protein>
<dbReference type="EMBL" id="JACHDS010000001">
    <property type="protein sequence ID" value="MBB6174791.1"/>
    <property type="molecule type" value="Genomic_DNA"/>
</dbReference>
<feature type="domain" description="DUF5753" evidence="1">
    <location>
        <begin position="2"/>
        <end position="153"/>
    </location>
</feature>
<reference evidence="2 3" key="1">
    <citation type="submission" date="2020-08" db="EMBL/GenBank/DDBJ databases">
        <title>Sequencing the genomes of 1000 actinobacteria strains.</title>
        <authorList>
            <person name="Klenk H.-P."/>
        </authorList>
    </citation>
    <scope>NUCLEOTIDE SEQUENCE [LARGE SCALE GENOMIC DNA]</scope>
    <source>
        <strain evidence="2 3">DSM 46659</strain>
    </source>
</reference>
<evidence type="ECO:0000313" key="2">
    <source>
        <dbReference type="EMBL" id="MBB6174791.1"/>
    </source>
</evidence>
<keyword evidence="3" id="KW-1185">Reference proteome</keyword>
<dbReference type="InterPro" id="IPR043917">
    <property type="entry name" value="DUF5753"/>
</dbReference>
<dbReference type="Pfam" id="PF19054">
    <property type="entry name" value="DUF5753"/>
    <property type="match status" value="1"/>
</dbReference>